<feature type="region of interest" description="Disordered" evidence="4">
    <location>
        <begin position="387"/>
        <end position="410"/>
    </location>
</feature>
<keyword evidence="5" id="KW-1133">Transmembrane helix</keyword>
<comment type="caution">
    <text evidence="7">The sequence shown here is derived from an EMBL/GenBank/DDBJ whole genome shotgun (WGS) entry which is preliminary data.</text>
</comment>
<evidence type="ECO:0000256" key="3">
    <source>
        <dbReference type="PROSITE-ProRule" id="PRU00284"/>
    </source>
</evidence>
<dbReference type="Gene3D" id="1.10.287.950">
    <property type="entry name" value="Methyl-accepting chemotaxis protein"/>
    <property type="match status" value="1"/>
</dbReference>
<dbReference type="GO" id="GO:0007165">
    <property type="term" value="P:signal transduction"/>
    <property type="evidence" value="ECO:0007669"/>
    <property type="project" value="UniProtKB-KW"/>
</dbReference>
<organism evidence="7 8">
    <name type="scientific">Aquabacterium soli</name>
    <dbReference type="NCBI Taxonomy" id="2493092"/>
    <lineage>
        <taxon>Bacteria</taxon>
        <taxon>Pseudomonadati</taxon>
        <taxon>Pseudomonadota</taxon>
        <taxon>Betaproteobacteria</taxon>
        <taxon>Burkholderiales</taxon>
        <taxon>Aquabacterium</taxon>
    </lineage>
</organism>
<keyword evidence="8" id="KW-1185">Reference proteome</keyword>
<name>A0A426VBR2_9BURK</name>
<evidence type="ECO:0000259" key="6">
    <source>
        <dbReference type="PROSITE" id="PS50111"/>
    </source>
</evidence>
<evidence type="ECO:0000313" key="7">
    <source>
        <dbReference type="EMBL" id="RRS04302.1"/>
    </source>
</evidence>
<dbReference type="GO" id="GO:0004888">
    <property type="term" value="F:transmembrane signaling receptor activity"/>
    <property type="evidence" value="ECO:0007669"/>
    <property type="project" value="InterPro"/>
</dbReference>
<feature type="transmembrane region" description="Helical" evidence="5">
    <location>
        <begin position="39"/>
        <end position="56"/>
    </location>
</feature>
<comment type="similarity">
    <text evidence="2">Belongs to the methyl-accepting chemotaxis (MCP) protein family.</text>
</comment>
<evidence type="ECO:0000256" key="1">
    <source>
        <dbReference type="ARBA" id="ARBA00023224"/>
    </source>
</evidence>
<dbReference type="GO" id="GO:0006935">
    <property type="term" value="P:chemotaxis"/>
    <property type="evidence" value="ECO:0007669"/>
    <property type="project" value="InterPro"/>
</dbReference>
<keyword evidence="1 3" id="KW-0807">Transducer</keyword>
<gene>
    <name evidence="7" type="ORF">EIP75_10410</name>
</gene>
<dbReference type="SMART" id="SM00283">
    <property type="entry name" value="MA"/>
    <property type="match status" value="1"/>
</dbReference>
<evidence type="ECO:0000313" key="8">
    <source>
        <dbReference type="Proteomes" id="UP000269265"/>
    </source>
</evidence>
<dbReference type="PANTHER" id="PTHR32089:SF112">
    <property type="entry name" value="LYSOZYME-LIKE PROTEIN-RELATED"/>
    <property type="match status" value="1"/>
</dbReference>
<evidence type="ECO:0000256" key="5">
    <source>
        <dbReference type="SAM" id="Phobius"/>
    </source>
</evidence>
<dbReference type="PRINTS" id="PR00260">
    <property type="entry name" value="CHEMTRNSDUCR"/>
</dbReference>
<dbReference type="InterPro" id="IPR004089">
    <property type="entry name" value="MCPsignal_dom"/>
</dbReference>
<feature type="compositionally biased region" description="Low complexity" evidence="4">
    <location>
        <begin position="387"/>
        <end position="401"/>
    </location>
</feature>
<dbReference type="PANTHER" id="PTHR32089">
    <property type="entry name" value="METHYL-ACCEPTING CHEMOTAXIS PROTEIN MCPB"/>
    <property type="match status" value="1"/>
</dbReference>
<sequence>MWSVALNRLTDRSRWPALYPLLIALCGGLALLWGTHGHWAAWPVAMALLGAGALASRHTAQRLRERTGGLAEYMETRQRFSEAVAPVWTGQIEVSRQQMESAISSLSQRFSGIVDKLDHAVRTTSTTTASIDDREQGLLAVFARSEQELGVVVSNLEAAMNSKTEMLHKVQNLNQFVQELQQMATDVASIAWQTNLLAINAAIEAAHAGENGRGFGVLAQEVRKLSSLSGDTGRRITEKVGLINAAIAETRQAAEATAAEEGQAMAHSQGSIANVLGELRAVTTSLAASTGVLREGSEDIKAEISEALVQLQFQDRVSQIMSHVQHNIERLPAVLDENRRQAEAAGQLLPLDAAALLNELEQTYAMKEERAIHRAAPALAVVAGGKPAAPPAIEAPKAAAPSSDDEVTFF</sequence>
<keyword evidence="5" id="KW-0812">Transmembrane</keyword>
<accession>A0A426VBR2</accession>
<evidence type="ECO:0000256" key="2">
    <source>
        <dbReference type="ARBA" id="ARBA00029447"/>
    </source>
</evidence>
<keyword evidence="5" id="KW-0472">Membrane</keyword>
<dbReference type="PROSITE" id="PS50111">
    <property type="entry name" value="CHEMOTAXIS_TRANSDUC_2"/>
    <property type="match status" value="1"/>
</dbReference>
<dbReference type="Proteomes" id="UP000269265">
    <property type="component" value="Unassembled WGS sequence"/>
</dbReference>
<dbReference type="OrthoDB" id="3288815at2"/>
<dbReference type="GO" id="GO:0016020">
    <property type="term" value="C:membrane"/>
    <property type="evidence" value="ECO:0007669"/>
    <property type="project" value="InterPro"/>
</dbReference>
<dbReference type="AlphaFoldDB" id="A0A426VBR2"/>
<feature type="domain" description="Methyl-accepting transducer" evidence="6">
    <location>
        <begin position="88"/>
        <end position="260"/>
    </location>
</feature>
<reference evidence="7 8" key="1">
    <citation type="submission" date="2018-12" db="EMBL/GenBank/DDBJ databases">
        <title>The whole draft genome of Aquabacterium sp. SJQ9.</title>
        <authorList>
            <person name="Sun L."/>
            <person name="Gao X."/>
            <person name="Chen W."/>
            <person name="Huang K."/>
        </authorList>
    </citation>
    <scope>NUCLEOTIDE SEQUENCE [LARGE SCALE GENOMIC DNA]</scope>
    <source>
        <strain evidence="7 8">SJQ9</strain>
    </source>
</reference>
<dbReference type="EMBL" id="RSED01000007">
    <property type="protein sequence ID" value="RRS04302.1"/>
    <property type="molecule type" value="Genomic_DNA"/>
</dbReference>
<protein>
    <submittedName>
        <fullName evidence="7">Chemotaxis protein</fullName>
    </submittedName>
</protein>
<feature type="transmembrane region" description="Helical" evidence="5">
    <location>
        <begin position="15"/>
        <end position="33"/>
    </location>
</feature>
<evidence type="ECO:0000256" key="4">
    <source>
        <dbReference type="SAM" id="MobiDB-lite"/>
    </source>
</evidence>
<dbReference type="Pfam" id="PF00015">
    <property type="entry name" value="MCPsignal"/>
    <property type="match status" value="1"/>
</dbReference>
<dbReference type="SUPFAM" id="SSF58104">
    <property type="entry name" value="Methyl-accepting chemotaxis protein (MCP) signaling domain"/>
    <property type="match status" value="1"/>
</dbReference>
<proteinExistence type="inferred from homology"/>
<dbReference type="InterPro" id="IPR004090">
    <property type="entry name" value="Chemotax_Me-accpt_rcpt"/>
</dbReference>